<keyword evidence="2" id="KW-1185">Reference proteome</keyword>
<name>A0ABQ7INN9_9HELO</name>
<organism evidence="1 2">
    <name type="scientific">Botrytis deweyae</name>
    <dbReference type="NCBI Taxonomy" id="2478750"/>
    <lineage>
        <taxon>Eukaryota</taxon>
        <taxon>Fungi</taxon>
        <taxon>Dikarya</taxon>
        <taxon>Ascomycota</taxon>
        <taxon>Pezizomycotina</taxon>
        <taxon>Leotiomycetes</taxon>
        <taxon>Helotiales</taxon>
        <taxon>Sclerotiniaceae</taxon>
        <taxon>Botrytis</taxon>
    </lineage>
</organism>
<proteinExistence type="predicted"/>
<comment type="caution">
    <text evidence="1">The sequence shown here is derived from an EMBL/GenBank/DDBJ whole genome shotgun (WGS) entry which is preliminary data.</text>
</comment>
<reference evidence="1 2" key="1">
    <citation type="journal article" date="2020" name="Genome Biol. Evol.">
        <title>Comparative genomics of Sclerotiniaceae.</title>
        <authorList>
            <person name="Valero Jimenez C.A."/>
            <person name="Steentjes M."/>
            <person name="Scholten O.E."/>
            <person name="Van Kan J.A.L."/>
        </authorList>
    </citation>
    <scope>NUCLEOTIDE SEQUENCE [LARGE SCALE GENOMIC DNA]</scope>
    <source>
        <strain evidence="1 2">B1</strain>
    </source>
</reference>
<sequence length="101" mass="11369">MTQVSKRHRRLENRLADNAPWPYFIHTNPTTGLHTATKHRHSNPMLLNFNLVTVYITSYGGRGASNMDGPNLTHPSIHPSIQCAILDDSLYIDVESLGDEE</sequence>
<dbReference type="RefSeq" id="XP_038810829.1">
    <property type="nucleotide sequence ID" value="XM_038952987.1"/>
</dbReference>
<dbReference type="Proteomes" id="UP000783213">
    <property type="component" value="Unassembled WGS sequence"/>
</dbReference>
<gene>
    <name evidence="1" type="ORF">EAE98_005365</name>
</gene>
<evidence type="ECO:0000313" key="2">
    <source>
        <dbReference type="Proteomes" id="UP000783213"/>
    </source>
</evidence>
<dbReference type="EMBL" id="RCSX01000010">
    <property type="protein sequence ID" value="KAF7929447.1"/>
    <property type="molecule type" value="Genomic_DNA"/>
</dbReference>
<dbReference type="GeneID" id="62232139"/>
<evidence type="ECO:0000313" key="1">
    <source>
        <dbReference type="EMBL" id="KAF7929447.1"/>
    </source>
</evidence>
<protein>
    <submittedName>
        <fullName evidence="1">Uncharacterized protein</fullName>
    </submittedName>
</protein>
<accession>A0ABQ7INN9</accession>